<organism evidence="2 3">
    <name type="scientific">Tumebacillus avium</name>
    <dbReference type="NCBI Taxonomy" id="1903704"/>
    <lineage>
        <taxon>Bacteria</taxon>
        <taxon>Bacillati</taxon>
        <taxon>Bacillota</taxon>
        <taxon>Bacilli</taxon>
        <taxon>Bacillales</taxon>
        <taxon>Alicyclobacillaceae</taxon>
        <taxon>Tumebacillus</taxon>
    </lineage>
</organism>
<keyword evidence="1" id="KW-0472">Membrane</keyword>
<accession>A0A1Y0ILY2</accession>
<feature type="transmembrane region" description="Helical" evidence="1">
    <location>
        <begin position="34"/>
        <end position="56"/>
    </location>
</feature>
<dbReference type="AlphaFoldDB" id="A0A1Y0ILY2"/>
<keyword evidence="1" id="KW-1133">Transmembrane helix</keyword>
<keyword evidence="3" id="KW-1185">Reference proteome</keyword>
<keyword evidence="1" id="KW-0812">Transmembrane</keyword>
<evidence type="ECO:0000313" key="2">
    <source>
        <dbReference type="EMBL" id="ARU60354.1"/>
    </source>
</evidence>
<dbReference type="KEGG" id="tum:CBW65_04205"/>
<sequence length="67" mass="7786">MMWMTSKQAEAEYKKIKGSTGILSTVKINRSDSLIMIFMLFIIYCIVLEVEINLAYNWRCSDSLENT</sequence>
<dbReference type="EMBL" id="CP021434">
    <property type="protein sequence ID" value="ARU60354.1"/>
    <property type="molecule type" value="Genomic_DNA"/>
</dbReference>
<reference evidence="3" key="1">
    <citation type="submission" date="2017-05" db="EMBL/GenBank/DDBJ databases">
        <authorList>
            <person name="Sung H."/>
        </authorList>
    </citation>
    <scope>NUCLEOTIDE SEQUENCE [LARGE SCALE GENOMIC DNA]</scope>
    <source>
        <strain evidence="3">AR23208</strain>
    </source>
</reference>
<evidence type="ECO:0000313" key="3">
    <source>
        <dbReference type="Proteomes" id="UP000195437"/>
    </source>
</evidence>
<dbReference type="Proteomes" id="UP000195437">
    <property type="component" value="Chromosome"/>
</dbReference>
<gene>
    <name evidence="2" type="ORF">CBW65_04205</name>
</gene>
<name>A0A1Y0ILY2_9BACL</name>
<evidence type="ECO:0000256" key="1">
    <source>
        <dbReference type="SAM" id="Phobius"/>
    </source>
</evidence>
<proteinExistence type="predicted"/>
<protein>
    <submittedName>
        <fullName evidence="2">Uncharacterized protein</fullName>
    </submittedName>
</protein>